<dbReference type="InterPro" id="IPR001094">
    <property type="entry name" value="Flavdoxin-like"/>
</dbReference>
<keyword evidence="5 15" id="KW-0349">Heme</keyword>
<keyword evidence="12 15" id="KW-0112">Calmodulin-binding</keyword>
<dbReference type="SUPFAM" id="SSF52343">
    <property type="entry name" value="Ferredoxin reductase-like, C-terminal NADP-linked domain"/>
    <property type="match status" value="1"/>
</dbReference>
<evidence type="ECO:0000256" key="8">
    <source>
        <dbReference type="ARBA" id="ARBA00022723"/>
    </source>
</evidence>
<organism evidence="20 21">
    <name type="scientific">Sinanodonta woodiana</name>
    <name type="common">Chinese pond mussel</name>
    <name type="synonym">Anodonta woodiana</name>
    <dbReference type="NCBI Taxonomy" id="1069815"/>
    <lineage>
        <taxon>Eukaryota</taxon>
        <taxon>Metazoa</taxon>
        <taxon>Spiralia</taxon>
        <taxon>Lophotrochozoa</taxon>
        <taxon>Mollusca</taxon>
        <taxon>Bivalvia</taxon>
        <taxon>Autobranchia</taxon>
        <taxon>Heteroconchia</taxon>
        <taxon>Palaeoheterodonta</taxon>
        <taxon>Unionida</taxon>
        <taxon>Unionoidea</taxon>
        <taxon>Unionidae</taxon>
        <taxon>Unioninae</taxon>
        <taxon>Sinanodonta</taxon>
    </lineage>
</organism>
<comment type="similarity">
    <text evidence="4 15">Belongs to the NOS family.</text>
</comment>
<dbReference type="FunFam" id="1.20.990.10:FF:000002">
    <property type="entry name" value="Nitric oxide synthase"/>
    <property type="match status" value="1"/>
</dbReference>
<keyword evidence="10" id="KW-0832">Ubl conjugation</keyword>
<evidence type="ECO:0000313" key="21">
    <source>
        <dbReference type="Proteomes" id="UP001634394"/>
    </source>
</evidence>
<dbReference type="Pfam" id="PF00667">
    <property type="entry name" value="FAD_binding_1"/>
    <property type="match status" value="1"/>
</dbReference>
<dbReference type="InterPro" id="IPR039261">
    <property type="entry name" value="FNR_nucleotide-bd"/>
</dbReference>
<evidence type="ECO:0000256" key="16">
    <source>
        <dbReference type="PIRSR" id="PIRSR000333-1"/>
    </source>
</evidence>
<evidence type="ECO:0000256" key="5">
    <source>
        <dbReference type="ARBA" id="ARBA00022617"/>
    </source>
</evidence>
<dbReference type="EC" id="1.14.13.39" evidence="15"/>
<evidence type="ECO:0000256" key="1">
    <source>
        <dbReference type="ARBA" id="ARBA00001970"/>
    </source>
</evidence>
<evidence type="ECO:0000256" key="10">
    <source>
        <dbReference type="ARBA" id="ARBA00022843"/>
    </source>
</evidence>
<dbReference type="FunFam" id="3.40.50.80:FF:000003">
    <property type="entry name" value="Nitric oxide synthase"/>
    <property type="match status" value="1"/>
</dbReference>
<dbReference type="Gene3D" id="3.40.50.80">
    <property type="entry name" value="Nucleotide-binding domain of ferredoxin-NADP reductase (FNR) module"/>
    <property type="match status" value="1"/>
</dbReference>
<comment type="caution">
    <text evidence="20">The sequence shown here is derived from an EMBL/GenBank/DDBJ whole genome shotgun (WGS) entry which is preliminary data.</text>
</comment>
<dbReference type="CDD" id="cd00795">
    <property type="entry name" value="NOS_oxygenase_euk"/>
    <property type="match status" value="1"/>
</dbReference>
<dbReference type="Gene3D" id="1.20.990.10">
    <property type="entry name" value="NADPH-cytochrome p450 Reductase, Chain A, domain 3"/>
    <property type="match status" value="1"/>
</dbReference>
<dbReference type="InterPro" id="IPR004030">
    <property type="entry name" value="NOS_N"/>
</dbReference>
<proteinExistence type="inferred from homology"/>
<dbReference type="PRINTS" id="PR00369">
    <property type="entry name" value="FLAVODOXIN"/>
</dbReference>
<dbReference type="GO" id="GO:0043197">
    <property type="term" value="C:dendritic spine"/>
    <property type="evidence" value="ECO:0007669"/>
    <property type="project" value="UniProtKB-SubCell"/>
</dbReference>
<keyword evidence="7 15" id="KW-0288">FMN</keyword>
<feature type="binding site" description="axial binding residue" evidence="16">
    <location>
        <position position="392"/>
    </location>
    <ligand>
        <name>heme b</name>
        <dbReference type="ChEBI" id="CHEBI:60344"/>
    </ligand>
    <ligandPart>
        <name>Fe</name>
        <dbReference type="ChEBI" id="CHEBI:18248"/>
    </ligandPart>
</feature>
<evidence type="ECO:0000256" key="12">
    <source>
        <dbReference type="ARBA" id="ARBA00022860"/>
    </source>
</evidence>
<evidence type="ECO:0000256" key="7">
    <source>
        <dbReference type="ARBA" id="ARBA00022643"/>
    </source>
</evidence>
<evidence type="ECO:0000259" key="17">
    <source>
        <dbReference type="PROSITE" id="PS50106"/>
    </source>
</evidence>
<dbReference type="Gene3D" id="3.40.50.360">
    <property type="match status" value="1"/>
</dbReference>
<dbReference type="InterPro" id="IPR036119">
    <property type="entry name" value="NOS_N_sf"/>
</dbReference>
<dbReference type="InterPro" id="IPR003097">
    <property type="entry name" value="CysJ-like_FAD-binding"/>
</dbReference>
<dbReference type="Pfam" id="PF00175">
    <property type="entry name" value="NAD_binding_1"/>
    <property type="match status" value="1"/>
</dbReference>
<dbReference type="InterPro" id="IPR017938">
    <property type="entry name" value="Riboflavin_synthase-like_b-brl"/>
</dbReference>
<evidence type="ECO:0000256" key="14">
    <source>
        <dbReference type="ARBA" id="ARBA00023004"/>
    </source>
</evidence>
<dbReference type="Gene3D" id="2.40.30.10">
    <property type="entry name" value="Translation factors"/>
    <property type="match status" value="1"/>
</dbReference>
<evidence type="ECO:0000259" key="18">
    <source>
        <dbReference type="PROSITE" id="PS50902"/>
    </source>
</evidence>
<dbReference type="InterPro" id="IPR017927">
    <property type="entry name" value="FAD-bd_FR_type"/>
</dbReference>
<dbReference type="SUPFAM" id="SSF50156">
    <property type="entry name" value="PDZ domain-like"/>
    <property type="match status" value="1"/>
</dbReference>
<dbReference type="GO" id="GO:1903522">
    <property type="term" value="P:regulation of blood circulation"/>
    <property type="evidence" value="ECO:0007669"/>
    <property type="project" value="UniProtKB-ARBA"/>
</dbReference>
<dbReference type="Gene3D" id="3.90.1230.10">
    <property type="entry name" value="Nitric Oxide Synthase, Chain A, domain 3"/>
    <property type="match status" value="1"/>
</dbReference>
<evidence type="ECO:0000256" key="4">
    <source>
        <dbReference type="ARBA" id="ARBA00006267"/>
    </source>
</evidence>
<protein>
    <recommendedName>
        <fullName evidence="15">Nitric oxide synthase</fullName>
        <ecNumber evidence="15">1.14.13.39</ecNumber>
    </recommendedName>
</protein>
<keyword evidence="8 15" id="KW-0479">Metal-binding</keyword>
<comment type="cofactor">
    <cofactor evidence="15">
        <name>FAD</name>
        <dbReference type="ChEBI" id="CHEBI:57692"/>
    </cofactor>
    <text evidence="15">Binds 1 FAD.</text>
</comment>
<dbReference type="SUPFAM" id="SSF52218">
    <property type="entry name" value="Flavoproteins"/>
    <property type="match status" value="1"/>
</dbReference>
<evidence type="ECO:0000256" key="15">
    <source>
        <dbReference type="PIRNR" id="PIRNR000333"/>
    </source>
</evidence>
<dbReference type="Gene3D" id="3.90.340.10">
    <property type="entry name" value="Nitric Oxide Synthase, Chain A, domain 1"/>
    <property type="match status" value="1"/>
</dbReference>
<comment type="function">
    <text evidence="15">Produces nitric oxide (NO) which is a messenger molecule with diverse functions.</text>
</comment>
<keyword evidence="14 15" id="KW-0408">Iron</keyword>
<dbReference type="PRINTS" id="PR00371">
    <property type="entry name" value="FPNCR"/>
</dbReference>
<dbReference type="PROSITE" id="PS60001">
    <property type="entry name" value="NOS"/>
    <property type="match status" value="1"/>
</dbReference>
<dbReference type="PROSITE" id="PS51384">
    <property type="entry name" value="FAD_FR"/>
    <property type="match status" value="1"/>
</dbReference>
<reference evidence="20 21" key="1">
    <citation type="submission" date="2024-11" db="EMBL/GenBank/DDBJ databases">
        <title>Chromosome-level genome assembly of the freshwater bivalve Anodonta woodiana.</title>
        <authorList>
            <person name="Chen X."/>
        </authorList>
    </citation>
    <scope>NUCLEOTIDE SEQUENCE [LARGE SCALE GENOMIC DNA]</scope>
    <source>
        <strain evidence="20">MN2024</strain>
        <tissue evidence="20">Gills</tissue>
    </source>
</reference>
<evidence type="ECO:0000256" key="6">
    <source>
        <dbReference type="ARBA" id="ARBA00022630"/>
    </source>
</evidence>
<dbReference type="InterPro" id="IPR036034">
    <property type="entry name" value="PDZ_sf"/>
</dbReference>
<name>A0ABD3W5X9_SINWO</name>
<dbReference type="EMBL" id="JBJQND010000008">
    <property type="protein sequence ID" value="KAL3869056.1"/>
    <property type="molecule type" value="Genomic_DNA"/>
</dbReference>
<keyword evidence="11 15" id="KW-0521">NADP</keyword>
<dbReference type="InterPro" id="IPR001709">
    <property type="entry name" value="Flavoprot_Pyr_Nucl_cyt_Rdtase"/>
</dbReference>
<dbReference type="GO" id="GO:0004517">
    <property type="term" value="F:nitric-oxide synthase activity"/>
    <property type="evidence" value="ECO:0007669"/>
    <property type="project" value="UniProtKB-EC"/>
</dbReference>
<sequence>MKTALMAGIIRVKLIKRSQYGLGILVRRCTKNSFVVVSDLIRGSSAEESGLVRSGDTLVKVNNTNLLDKTYEEAIRIIQSIPVNSQVFLQLRCQDGYLAHLETRLGKDGVKRTVRITKPINQPETFISKIKRRLCSNSNASEGCENNAFEIETYNGTGHGFRNGNKTSNFQDRIKVDKKNREKGDHFSKGPLHKVSDAHCIIRGDNGHAANNIEQFTESNYKQGNVVNGKEIPSNGRKYETIVDEKMKILAFGAEHYQDVSLAGISSYSSSNVSKKVVNLKNVGNEKPVYRDTLHIKALESIGCTSERCVGSLISAPSVRSPGTSRSKTELIDQAKDFIDQYFADMKSDNKPDHQKRWMDVTTAIENTGTYQLTADELIFGAKTAWRNAPRCIGRIQWSKLQVFDARHITTARGMFEAICNHIKYATNNGNIRSAITIFPPRTGGRQDFRVWNSQLLSYAGYKQPDGTVIGDPIYVEFTELCQKLGWKGKNGRFDVLPLVLQANEGDPELFQIPPDLVMEVNLKHPRFPWFAELGLKWYALPAVSNMLFDCGGLEFTACPFNGWYMGTEIGARDLCDPHRYNILEAVAQKMELDTSNSSSLWKDQALVEVNVAVLYSYQAMGVTIIDHHAAAESFMKHMENEQHLRGGCPADWVWIVPPMSGSLVPVFRQEMLLYKLKPSYEYQDVPWKTSVWYKEMNKTNAANKPRYKIGFRQIAKAVLFSVKCMGRVLERRIKCTILYATETGRSEEFARSLYQIFMHAFDAKVLSMGDYDITDLEHEALLLIVTSTFGNGDPPQNGKVFAKDLFEMQHSDGRHGDMLNHRAKTPFQQEENFSFDLNNKELNKRDDNLTFNVRSLGNVRYSVFGLGSRAYPNNFCRFARYVDTKLHSLGAERIVNMGEGDELCGQKESFKLWAQDIFKVACETFCVGDEKTLRDALGLFSQTDITWSPEKFKLTPTEEMSPNVCDGLSKLHGKNVVSCRLIESKQLQSLESSRQTLLVRFDTEGTSELQYSPGDHLAVFAENVPALVNGVLACLHSAPPVDQNIKIEMQSLRTTPLGKIQSWERFLRFPVCTLRTALSRYLDITTPPTQSFLKILATHVSSDCDKEGLENLANDLQMYEVWKYDKYPNLLEVMEEFPSLNIPADLILTQLPLLQQRYYSISSSPALYPGEIHATVAVVKRRTQGGKGALREGVCSSWLKRIAPGTIVPCFIRTVRSFHMPNDNTLPVIMVGPGTGIAPFRSFWQQRKVERKMLPVPHVPDKSRSGWGRIDLYFGCRMPQVDDIYRKDLQTAKEEGVLTNVYTIYSREPGKPKMYVQDYLIRNGSDVYNSIVLEGGHIYVCGEAKMAEDITSALEKIFEKEGNMPAQDAKNFILKLRYSNQYHEDIFWGAFNYPRCNGQGHATSEQIVREHQSEWKTE</sequence>
<dbReference type="SMART" id="SM00228">
    <property type="entry name" value="PDZ"/>
    <property type="match status" value="1"/>
</dbReference>
<evidence type="ECO:0000259" key="19">
    <source>
        <dbReference type="PROSITE" id="PS51384"/>
    </source>
</evidence>
<dbReference type="Pfam" id="PF00258">
    <property type="entry name" value="Flavodoxin_1"/>
    <property type="match status" value="1"/>
</dbReference>
<dbReference type="Pfam" id="PF00595">
    <property type="entry name" value="PDZ"/>
    <property type="match status" value="1"/>
</dbReference>
<evidence type="ECO:0000256" key="2">
    <source>
        <dbReference type="ARBA" id="ARBA00004468"/>
    </source>
</evidence>
<keyword evidence="6" id="KW-0285">Flavoprotein</keyword>
<dbReference type="InterPro" id="IPR023173">
    <property type="entry name" value="NADPH_Cyt_P450_Rdtase_alpha"/>
</dbReference>
<evidence type="ECO:0000256" key="3">
    <source>
        <dbReference type="ARBA" id="ARBA00004552"/>
    </source>
</evidence>
<dbReference type="PIRSF" id="PIRSF000333">
    <property type="entry name" value="NOS"/>
    <property type="match status" value="1"/>
</dbReference>
<dbReference type="FunFam" id="3.90.440.10:FF:000001">
    <property type="entry name" value="Endothelial nitric oxide synthase"/>
    <property type="match status" value="1"/>
</dbReference>
<dbReference type="GO" id="GO:0046872">
    <property type="term" value="F:metal ion binding"/>
    <property type="evidence" value="ECO:0007669"/>
    <property type="project" value="UniProtKB-KW"/>
</dbReference>
<dbReference type="PROSITE" id="PS50902">
    <property type="entry name" value="FLAVODOXIN_LIKE"/>
    <property type="match status" value="1"/>
</dbReference>
<dbReference type="InterPro" id="IPR044943">
    <property type="entry name" value="NOS_dom_1"/>
</dbReference>
<comment type="subcellular location">
    <subcellularLocation>
        <location evidence="2">Cell membrane</location>
        <location evidence="2">Sarcolemma</location>
        <topology evidence="2">Peripheral membrane protein</topology>
    </subcellularLocation>
    <subcellularLocation>
        <location evidence="3">Cell projection</location>
        <location evidence="3">Dendritic spine</location>
    </subcellularLocation>
</comment>
<dbReference type="InterPro" id="IPR044944">
    <property type="entry name" value="NOS_dom_3"/>
</dbReference>
<feature type="domain" description="Flavodoxin-like" evidence="18">
    <location>
        <begin position="736"/>
        <end position="919"/>
    </location>
</feature>
<comment type="cofactor">
    <cofactor evidence="1 15">
        <name>heme b</name>
        <dbReference type="ChEBI" id="CHEBI:60344"/>
    </cofactor>
</comment>
<dbReference type="Gene3D" id="2.30.42.10">
    <property type="match status" value="1"/>
</dbReference>
<dbReference type="PANTHER" id="PTHR43410:SF1">
    <property type="entry name" value="NITRIC OXIDE SYNTHASE"/>
    <property type="match status" value="1"/>
</dbReference>
<evidence type="ECO:0000256" key="13">
    <source>
        <dbReference type="ARBA" id="ARBA00023002"/>
    </source>
</evidence>
<dbReference type="InterPro" id="IPR008254">
    <property type="entry name" value="Flavodoxin/NO_synth"/>
</dbReference>
<dbReference type="InterPro" id="IPR001433">
    <property type="entry name" value="OxRdtase_FAD/NAD-bd"/>
</dbReference>
<dbReference type="SUPFAM" id="SSF63380">
    <property type="entry name" value="Riboflavin synthase domain-like"/>
    <property type="match status" value="1"/>
</dbReference>
<dbReference type="GO" id="GO:0005516">
    <property type="term" value="F:calmodulin binding"/>
    <property type="evidence" value="ECO:0007669"/>
    <property type="project" value="UniProtKB-KW"/>
</dbReference>
<dbReference type="GO" id="GO:0042383">
    <property type="term" value="C:sarcolemma"/>
    <property type="evidence" value="ECO:0007669"/>
    <property type="project" value="UniProtKB-SubCell"/>
</dbReference>
<dbReference type="InterPro" id="IPR050607">
    <property type="entry name" value="NOS"/>
</dbReference>
<keyword evidence="9 15" id="KW-0274">FAD</keyword>
<evidence type="ECO:0000313" key="20">
    <source>
        <dbReference type="EMBL" id="KAL3869056.1"/>
    </source>
</evidence>
<keyword evidence="13 15" id="KW-0560">Oxidoreductase</keyword>
<dbReference type="PROSITE" id="PS50106">
    <property type="entry name" value="PDZ"/>
    <property type="match status" value="1"/>
</dbReference>
<dbReference type="SUPFAM" id="SSF56512">
    <property type="entry name" value="Nitric oxide (NO) synthase oxygenase domain"/>
    <property type="match status" value="1"/>
</dbReference>
<dbReference type="InterPro" id="IPR012144">
    <property type="entry name" value="NOS_euk"/>
</dbReference>
<dbReference type="Proteomes" id="UP001634394">
    <property type="component" value="Unassembled WGS sequence"/>
</dbReference>
<comment type="cofactor">
    <cofactor evidence="15">
        <name>FMN</name>
        <dbReference type="ChEBI" id="CHEBI:58210"/>
    </cofactor>
    <text evidence="15">Binds 1 FMN.</text>
</comment>
<keyword evidence="21" id="KW-1185">Reference proteome</keyword>
<evidence type="ECO:0000256" key="11">
    <source>
        <dbReference type="ARBA" id="ARBA00022857"/>
    </source>
</evidence>
<dbReference type="Gene3D" id="3.90.440.10">
    <property type="entry name" value="Nitric Oxide Synthase,Heme Domain,Chain A domain 2"/>
    <property type="match status" value="1"/>
</dbReference>
<gene>
    <name evidence="20" type="ORF">ACJMK2_041783</name>
</gene>
<dbReference type="InterPro" id="IPR029039">
    <property type="entry name" value="Flavoprotein-like_sf"/>
</dbReference>
<feature type="domain" description="FAD-binding FR-type" evidence="19">
    <location>
        <begin position="975"/>
        <end position="1222"/>
    </location>
</feature>
<dbReference type="InterPro" id="IPR044940">
    <property type="entry name" value="NOS_dom_2"/>
</dbReference>
<feature type="domain" description="PDZ" evidence="17">
    <location>
        <begin position="11"/>
        <end position="80"/>
    </location>
</feature>
<dbReference type="PANTHER" id="PTHR43410">
    <property type="entry name" value="NITRIC OXIDE SYNTHASE OXYGENASE"/>
    <property type="match status" value="1"/>
</dbReference>
<dbReference type="InterPro" id="IPR001478">
    <property type="entry name" value="PDZ"/>
</dbReference>
<comment type="catalytic activity">
    <reaction evidence="15">
        <text>2 L-arginine + 3 NADPH + 4 O2 + H(+) = 2 L-citrulline + 2 nitric oxide + 3 NADP(+) + 4 H2O</text>
        <dbReference type="Rhea" id="RHEA:19897"/>
        <dbReference type="ChEBI" id="CHEBI:15377"/>
        <dbReference type="ChEBI" id="CHEBI:15378"/>
        <dbReference type="ChEBI" id="CHEBI:15379"/>
        <dbReference type="ChEBI" id="CHEBI:16480"/>
        <dbReference type="ChEBI" id="CHEBI:32682"/>
        <dbReference type="ChEBI" id="CHEBI:57743"/>
        <dbReference type="ChEBI" id="CHEBI:57783"/>
        <dbReference type="ChEBI" id="CHEBI:58349"/>
        <dbReference type="EC" id="1.14.13.39"/>
    </reaction>
</comment>
<evidence type="ECO:0000256" key="9">
    <source>
        <dbReference type="ARBA" id="ARBA00022827"/>
    </source>
</evidence>
<accession>A0ABD3W5X9</accession>
<dbReference type="Pfam" id="PF02898">
    <property type="entry name" value="NO_synthase"/>
    <property type="match status" value="1"/>
</dbReference>